<feature type="transmembrane region" description="Helical" evidence="1">
    <location>
        <begin position="244"/>
        <end position="264"/>
    </location>
</feature>
<proteinExistence type="predicted"/>
<protein>
    <submittedName>
        <fullName evidence="2">ABC transporter permease</fullName>
    </submittedName>
</protein>
<organism evidence="2 3">
    <name type="scientific">Microbacterium suwonense</name>
    <dbReference type="NCBI Taxonomy" id="683047"/>
    <lineage>
        <taxon>Bacteria</taxon>
        <taxon>Bacillati</taxon>
        <taxon>Actinomycetota</taxon>
        <taxon>Actinomycetes</taxon>
        <taxon>Micrococcales</taxon>
        <taxon>Microbacteriaceae</taxon>
        <taxon>Microbacterium</taxon>
    </lineage>
</organism>
<keyword evidence="1" id="KW-0812">Transmembrane</keyword>
<feature type="transmembrane region" description="Helical" evidence="1">
    <location>
        <begin position="189"/>
        <end position="210"/>
    </location>
</feature>
<keyword evidence="1" id="KW-1133">Transmembrane helix</keyword>
<dbReference type="EMBL" id="AP027728">
    <property type="protein sequence ID" value="BDZ40153.1"/>
    <property type="molecule type" value="Genomic_DNA"/>
</dbReference>
<sequence>MTAIQARATHIPAPARNLTFVRQLRSELIKLVTVRGTWWSVGIVAALSIGLAFIVTATISPPMDNIIMAVVAPVQFTMMLAGILGVISVSGEYSTGMIRSTFTANPVRGAVVAAKATVLAAFMFVVALVIFVIAAVGISPLAASKDMALDWSDPAAVILPILAASAAMALFALLGVGLGFVLRSGAGAIAVTVGILFVLPVIVSLLGVLAHDVQWIGELGNYLPSSAAPLAILPQDGAAISTPVAWITLAAWPAAALLGGWAVVRGRDV</sequence>
<feature type="transmembrane region" description="Helical" evidence="1">
    <location>
        <begin position="66"/>
        <end position="89"/>
    </location>
</feature>
<evidence type="ECO:0000256" key="1">
    <source>
        <dbReference type="SAM" id="Phobius"/>
    </source>
</evidence>
<dbReference type="Proteomes" id="UP001321543">
    <property type="component" value="Chromosome"/>
</dbReference>
<gene>
    <name evidence="2" type="ORF">GCM10025863_27670</name>
</gene>
<feature type="transmembrane region" description="Helical" evidence="1">
    <location>
        <begin position="110"/>
        <end position="138"/>
    </location>
</feature>
<keyword evidence="3" id="KW-1185">Reference proteome</keyword>
<feature type="transmembrane region" description="Helical" evidence="1">
    <location>
        <begin position="38"/>
        <end position="60"/>
    </location>
</feature>
<accession>A0ABM8FWT5</accession>
<dbReference type="RefSeq" id="WP_286300657.1">
    <property type="nucleotide sequence ID" value="NZ_AP027728.1"/>
</dbReference>
<evidence type="ECO:0000313" key="3">
    <source>
        <dbReference type="Proteomes" id="UP001321543"/>
    </source>
</evidence>
<keyword evidence="1" id="KW-0472">Membrane</keyword>
<name>A0ABM8FWT5_9MICO</name>
<feature type="transmembrane region" description="Helical" evidence="1">
    <location>
        <begin position="158"/>
        <end position="182"/>
    </location>
</feature>
<reference evidence="3" key="1">
    <citation type="journal article" date="2019" name="Int. J. Syst. Evol. Microbiol.">
        <title>The Global Catalogue of Microorganisms (GCM) 10K type strain sequencing project: providing services to taxonomists for standard genome sequencing and annotation.</title>
        <authorList>
            <consortium name="The Broad Institute Genomics Platform"/>
            <consortium name="The Broad Institute Genome Sequencing Center for Infectious Disease"/>
            <person name="Wu L."/>
            <person name="Ma J."/>
        </authorList>
    </citation>
    <scope>NUCLEOTIDE SEQUENCE [LARGE SCALE GENOMIC DNA]</scope>
    <source>
        <strain evidence="3">NBRC 106310</strain>
    </source>
</reference>
<evidence type="ECO:0000313" key="2">
    <source>
        <dbReference type="EMBL" id="BDZ40153.1"/>
    </source>
</evidence>